<protein>
    <submittedName>
        <fullName evidence="1">Uncharacterized protein</fullName>
    </submittedName>
</protein>
<dbReference type="RefSeq" id="WP_093891609.1">
    <property type="nucleotide sequence ID" value="NZ_FOQY01000043.1"/>
</dbReference>
<dbReference type="Pfam" id="PF20062">
    <property type="entry name" value="DUF6461"/>
    <property type="match status" value="1"/>
</dbReference>
<dbReference type="EMBL" id="FOQY01000043">
    <property type="protein sequence ID" value="SFK96379.1"/>
    <property type="molecule type" value="Genomic_DNA"/>
</dbReference>
<sequence>MYHDLANSLDHVTLTYVRGVSPADVVARFGGDIATFAPMSVEKVARTHSWGSEGVTLAAVASLGEWTLIVDNNMVGFYDGMVESLSAGTRVVAHYLQDITGIYYFHWVEDGRTEVGFYGEDGFVIDEQMVMPDQMPATFAPILARSDAQFPGMPEINVGPVFMWAEDLTGITMTPRLLEELTFVGGPISPVRPE</sequence>
<evidence type="ECO:0000313" key="2">
    <source>
        <dbReference type="Proteomes" id="UP000199111"/>
    </source>
</evidence>
<proteinExistence type="predicted"/>
<reference evidence="2" key="1">
    <citation type="submission" date="2016-10" db="EMBL/GenBank/DDBJ databases">
        <authorList>
            <person name="Varghese N."/>
            <person name="Submissions S."/>
        </authorList>
    </citation>
    <scope>NUCLEOTIDE SEQUENCE [LARGE SCALE GENOMIC DNA]</scope>
    <source>
        <strain evidence="2">CGMCC 4.2126</strain>
    </source>
</reference>
<gene>
    <name evidence="1" type="ORF">SAMN05216275_14356</name>
</gene>
<keyword evidence="2" id="KW-1185">Reference proteome</keyword>
<dbReference type="AlphaFoldDB" id="A0A1I4DTX1"/>
<accession>A0A1I4DTX1</accession>
<dbReference type="GeneID" id="96303087"/>
<name>A0A1I4DTX1_9ACTN</name>
<dbReference type="InterPro" id="IPR045592">
    <property type="entry name" value="DUF6461"/>
</dbReference>
<organism evidence="1 2">
    <name type="scientific">Streptosporangium canum</name>
    <dbReference type="NCBI Taxonomy" id="324952"/>
    <lineage>
        <taxon>Bacteria</taxon>
        <taxon>Bacillati</taxon>
        <taxon>Actinomycetota</taxon>
        <taxon>Actinomycetes</taxon>
        <taxon>Streptosporangiales</taxon>
        <taxon>Streptosporangiaceae</taxon>
        <taxon>Streptosporangium</taxon>
    </lineage>
</organism>
<dbReference type="Proteomes" id="UP000199111">
    <property type="component" value="Unassembled WGS sequence"/>
</dbReference>
<evidence type="ECO:0000313" key="1">
    <source>
        <dbReference type="EMBL" id="SFK96379.1"/>
    </source>
</evidence>